<reference evidence="1 2" key="1">
    <citation type="submission" date="2018-06" db="EMBL/GenBank/DDBJ databases">
        <authorList>
            <consortium name="Pathogen Informatics"/>
            <person name="Doyle S."/>
        </authorList>
    </citation>
    <scope>NUCLEOTIDE SEQUENCE [LARGE SCALE GENOMIC DNA]</scope>
    <source>
        <strain evidence="1 2">NCTC13184</strain>
    </source>
</reference>
<dbReference type="EMBL" id="UGRU01000002">
    <property type="protein sequence ID" value="SUH71942.1"/>
    <property type="molecule type" value="Genomic_DNA"/>
</dbReference>
<dbReference type="RefSeq" id="WP_062968169.1">
    <property type="nucleotide sequence ID" value="NZ_JAJFOE010000004.1"/>
</dbReference>
<organism evidence="1 2">
    <name type="scientific">Nocardia africana</name>
    <dbReference type="NCBI Taxonomy" id="134964"/>
    <lineage>
        <taxon>Bacteria</taxon>
        <taxon>Bacillati</taxon>
        <taxon>Actinomycetota</taxon>
        <taxon>Actinomycetes</taxon>
        <taxon>Mycobacteriales</taxon>
        <taxon>Nocardiaceae</taxon>
        <taxon>Nocardia</taxon>
    </lineage>
</organism>
<name>A0A379X4L8_9NOCA</name>
<dbReference type="OrthoDB" id="3732358at2"/>
<proteinExistence type="predicted"/>
<evidence type="ECO:0000313" key="1">
    <source>
        <dbReference type="EMBL" id="SUH71942.1"/>
    </source>
</evidence>
<dbReference type="AlphaFoldDB" id="A0A379X4L8"/>
<evidence type="ECO:0000313" key="2">
    <source>
        <dbReference type="Proteomes" id="UP000255082"/>
    </source>
</evidence>
<sequence length="192" mass="20666">MGPRVVPRNAPQRLEVGDAAEIARFEAKVVRGPAPDDCWIWTGAIGDDGYGRFAVRRDDSGRFPLMPGTGREVMVRPPRYAVALYVGPVAAGWYALHDRCDNPICVRAATVGGRRPHVVLGTQQENLTTMGARGRSYGGRPVWQHDGLTRAQRVARSRALRAAVTGGWNASAVRQALLIGGQPSLFDPSGGP</sequence>
<accession>A0A379X4L8</accession>
<gene>
    <name evidence="1" type="ORF">NCTC13184_07343</name>
</gene>
<protein>
    <submittedName>
        <fullName evidence="1">Uncharacterized protein</fullName>
    </submittedName>
</protein>
<dbReference type="Proteomes" id="UP000255082">
    <property type="component" value="Unassembled WGS sequence"/>
</dbReference>